<dbReference type="PANTHER" id="PTHR12526">
    <property type="entry name" value="GLYCOSYLTRANSFERASE"/>
    <property type="match status" value="1"/>
</dbReference>
<dbReference type="Proteomes" id="UP000285575">
    <property type="component" value="Unassembled WGS sequence"/>
</dbReference>
<dbReference type="EMBL" id="SACR01000005">
    <property type="protein sequence ID" value="RVU44332.1"/>
    <property type="molecule type" value="Genomic_DNA"/>
</dbReference>
<proteinExistence type="predicted"/>
<evidence type="ECO:0000256" key="1">
    <source>
        <dbReference type="ARBA" id="ARBA00022676"/>
    </source>
</evidence>
<name>A0A437RC36_9BURK</name>
<evidence type="ECO:0000313" key="3">
    <source>
        <dbReference type="EMBL" id="RVU44332.1"/>
    </source>
</evidence>
<dbReference type="OrthoDB" id="9816564at2"/>
<comment type="caution">
    <text evidence="3">The sequence shown here is derived from an EMBL/GenBank/DDBJ whole genome shotgun (WGS) entry which is preliminary data.</text>
</comment>
<organism evidence="3 4">
    <name type="scientific">Rubrivivax rivuli</name>
    <dbReference type="NCBI Taxonomy" id="1862385"/>
    <lineage>
        <taxon>Bacteria</taxon>
        <taxon>Pseudomonadati</taxon>
        <taxon>Pseudomonadota</taxon>
        <taxon>Betaproteobacteria</taxon>
        <taxon>Burkholderiales</taxon>
        <taxon>Sphaerotilaceae</taxon>
        <taxon>Rubrivivax</taxon>
    </lineage>
</organism>
<evidence type="ECO:0000256" key="2">
    <source>
        <dbReference type="ARBA" id="ARBA00022679"/>
    </source>
</evidence>
<accession>A0A437RC36</accession>
<reference evidence="3 4" key="1">
    <citation type="submission" date="2019-01" db="EMBL/GenBank/DDBJ databases">
        <authorList>
            <person name="Chen W.-M."/>
        </authorList>
    </citation>
    <scope>NUCLEOTIDE SEQUENCE [LARGE SCALE GENOMIC DNA]</scope>
    <source>
        <strain evidence="3 4">KYPY4</strain>
    </source>
</reference>
<dbReference type="CDD" id="cd03801">
    <property type="entry name" value="GT4_PimA-like"/>
    <property type="match status" value="1"/>
</dbReference>
<protein>
    <submittedName>
        <fullName evidence="3">Glycosyltransferase</fullName>
    </submittedName>
</protein>
<dbReference type="GO" id="GO:0016757">
    <property type="term" value="F:glycosyltransferase activity"/>
    <property type="evidence" value="ECO:0007669"/>
    <property type="project" value="UniProtKB-KW"/>
</dbReference>
<dbReference type="SUPFAM" id="SSF53756">
    <property type="entry name" value="UDP-Glycosyltransferase/glycogen phosphorylase"/>
    <property type="match status" value="1"/>
</dbReference>
<sequence>MSAFQTSEPLRLLVAAPMLYHPRCGNGGGVLCFDLLRHLAPYAEVHFVGFGAGPGAAQADDEALQALQTVARSVLKVEPPTARGGALGALQQLATGLPREVRGLRSATMRSRLAEVAVRERVHAVLLQFPHMAQYVDALPGRPVVIDVQDACMVSRYREWQASTGGRLRRWRRLHSWWAWARHERRCYRQAQGLMALSDTDLGVLRAFVPEVPAFLSGAAWETAAAPGTGTSAAQAPVVFMGNFAHAPNADGLRWLLAEVWPRVRARCPQARLQVIGRNLPAGFASDEQAGVQAVGYVEDLRPWLSSAALSLVPYRFGGGIKIKALEAMAQGCPVVATRVGSEGLHAVDGVHMRIADEPQAFADAVVQLLQQPALREQQARQALDLVAARFSWAGKVEALLAELQGVVQAHASRRAALAA</sequence>
<dbReference type="RefSeq" id="WP_128229880.1">
    <property type="nucleotide sequence ID" value="NZ_SACR01000005.1"/>
</dbReference>
<dbReference type="Pfam" id="PF13692">
    <property type="entry name" value="Glyco_trans_1_4"/>
    <property type="match status" value="1"/>
</dbReference>
<keyword evidence="2 3" id="KW-0808">Transferase</keyword>
<dbReference type="Gene3D" id="3.40.50.2000">
    <property type="entry name" value="Glycogen Phosphorylase B"/>
    <property type="match status" value="2"/>
</dbReference>
<dbReference type="PANTHER" id="PTHR12526:SF510">
    <property type="entry name" value="D-INOSITOL 3-PHOSPHATE GLYCOSYLTRANSFERASE"/>
    <property type="match status" value="1"/>
</dbReference>
<keyword evidence="4" id="KW-1185">Reference proteome</keyword>
<gene>
    <name evidence="3" type="ORF">EOE66_16770</name>
</gene>
<keyword evidence="1" id="KW-0328">Glycosyltransferase</keyword>
<evidence type="ECO:0000313" key="4">
    <source>
        <dbReference type="Proteomes" id="UP000285575"/>
    </source>
</evidence>
<dbReference type="AlphaFoldDB" id="A0A437RC36"/>